<evidence type="ECO:0000313" key="4">
    <source>
        <dbReference type="Proteomes" id="UP001221898"/>
    </source>
</evidence>
<dbReference type="GO" id="GO:0003676">
    <property type="term" value="F:nucleic acid binding"/>
    <property type="evidence" value="ECO:0007669"/>
    <property type="project" value="InterPro"/>
</dbReference>
<dbReference type="InterPro" id="IPR036397">
    <property type="entry name" value="RNaseH_sf"/>
</dbReference>
<dbReference type="PROSITE" id="PS50994">
    <property type="entry name" value="INTEGRASE"/>
    <property type="match status" value="1"/>
</dbReference>
<protein>
    <recommendedName>
        <fullName evidence="1">Gypsy retrotransposon integrase-like protein 1</fullName>
    </recommendedName>
</protein>
<dbReference type="Gene3D" id="3.30.420.10">
    <property type="entry name" value="Ribonuclease H-like superfamily/Ribonuclease H"/>
    <property type="match status" value="1"/>
</dbReference>
<dbReference type="InterPro" id="IPR041588">
    <property type="entry name" value="Integrase_H2C2"/>
</dbReference>
<dbReference type="FunFam" id="1.10.340.70:FF:000001">
    <property type="entry name" value="Retrovirus-related Pol polyprotein from transposon gypsy-like Protein"/>
    <property type="match status" value="1"/>
</dbReference>
<evidence type="ECO:0000313" key="3">
    <source>
        <dbReference type="EMBL" id="KAJ8361969.1"/>
    </source>
</evidence>
<reference evidence="3" key="1">
    <citation type="journal article" date="2023" name="Science">
        <title>Genome structures resolve the early diversification of teleost fishes.</title>
        <authorList>
            <person name="Parey E."/>
            <person name="Louis A."/>
            <person name="Montfort J."/>
            <person name="Bouchez O."/>
            <person name="Roques C."/>
            <person name="Iampietro C."/>
            <person name="Lluch J."/>
            <person name="Castinel A."/>
            <person name="Donnadieu C."/>
            <person name="Desvignes T."/>
            <person name="Floi Bucao C."/>
            <person name="Jouanno E."/>
            <person name="Wen M."/>
            <person name="Mejri S."/>
            <person name="Dirks R."/>
            <person name="Jansen H."/>
            <person name="Henkel C."/>
            <person name="Chen W.J."/>
            <person name="Zahm M."/>
            <person name="Cabau C."/>
            <person name="Klopp C."/>
            <person name="Thompson A.W."/>
            <person name="Robinson-Rechavi M."/>
            <person name="Braasch I."/>
            <person name="Lecointre G."/>
            <person name="Bobe J."/>
            <person name="Postlethwait J.H."/>
            <person name="Berthelot C."/>
            <person name="Roest Crollius H."/>
            <person name="Guiguen Y."/>
        </authorList>
    </citation>
    <scope>NUCLEOTIDE SEQUENCE</scope>
    <source>
        <strain evidence="3">NC1722</strain>
    </source>
</reference>
<dbReference type="InterPro" id="IPR012337">
    <property type="entry name" value="RNaseH-like_sf"/>
</dbReference>
<dbReference type="AlphaFoldDB" id="A0AAD7VZ15"/>
<dbReference type="PANTHER" id="PTHR37984">
    <property type="entry name" value="PROTEIN CBG26694"/>
    <property type="match status" value="1"/>
</dbReference>
<evidence type="ECO:0000256" key="1">
    <source>
        <dbReference type="ARBA" id="ARBA00039658"/>
    </source>
</evidence>
<dbReference type="GO" id="GO:0015074">
    <property type="term" value="P:DNA integration"/>
    <property type="evidence" value="ECO:0007669"/>
    <property type="project" value="InterPro"/>
</dbReference>
<comment type="caution">
    <text evidence="3">The sequence shown here is derived from an EMBL/GenBank/DDBJ whole genome shotgun (WGS) entry which is preliminary data.</text>
</comment>
<dbReference type="Proteomes" id="UP001221898">
    <property type="component" value="Unassembled WGS sequence"/>
</dbReference>
<organism evidence="3 4">
    <name type="scientific">Aldrovandia affinis</name>
    <dbReference type="NCBI Taxonomy" id="143900"/>
    <lineage>
        <taxon>Eukaryota</taxon>
        <taxon>Metazoa</taxon>
        <taxon>Chordata</taxon>
        <taxon>Craniata</taxon>
        <taxon>Vertebrata</taxon>
        <taxon>Euteleostomi</taxon>
        <taxon>Actinopterygii</taxon>
        <taxon>Neopterygii</taxon>
        <taxon>Teleostei</taxon>
        <taxon>Notacanthiformes</taxon>
        <taxon>Halosauridae</taxon>
        <taxon>Aldrovandia</taxon>
    </lineage>
</organism>
<sequence length="430" mass="48520">MNVLSDLRSLFSGVEGAQMMDRSKMCSTSASLRRVISSLVKEEQLVGPAGKMGRVKVAGRQAIVIPPRCETVIEGRCRIPPKSRSRVAEISKPKQVLPRELVAFEETEGDCASWSWKRRPEVKFLGHVVSAAGVQVDMDKVKVLKDWPIPLCERSPSSAHSEPEAEDPGKDFLVIREEEVRASLWPGRDVQTKTQKAHQAAQAAVKGHFEGHSWQDLQRLQSQDPEVGPVIAALRAGNRPCKAPLREMSRAQRRLVGQWDRLKLQRGVLFRCLQDPRKRDDVRQLIVPELLQRQVYETLHDHGGHFSDASTINKLRRSYYWPSMVKDVQCWVRQCRRCALARDVFPKAQAPMTCTNVTAPREVVAMDYTLLEPSAGGYENVLVLTDMFTRFTIAVPTKDQTARTTASALIKHWFVYFGCPLVSMLTRAEL</sequence>
<keyword evidence="4" id="KW-1185">Reference proteome</keyword>
<evidence type="ECO:0000259" key="2">
    <source>
        <dbReference type="PROSITE" id="PS50994"/>
    </source>
</evidence>
<gene>
    <name evidence="3" type="ORF">AAFF_G00409050</name>
</gene>
<dbReference type="InterPro" id="IPR001584">
    <property type="entry name" value="Integrase_cat-core"/>
</dbReference>
<accession>A0AAD7VZ15</accession>
<dbReference type="InterPro" id="IPR050951">
    <property type="entry name" value="Retrovirus_Pol_polyprotein"/>
</dbReference>
<feature type="domain" description="Integrase catalytic" evidence="2">
    <location>
        <begin position="356"/>
        <end position="430"/>
    </location>
</feature>
<name>A0AAD7VZ15_9TELE</name>
<dbReference type="SUPFAM" id="SSF53098">
    <property type="entry name" value="Ribonuclease H-like"/>
    <property type="match status" value="1"/>
</dbReference>
<dbReference type="Gene3D" id="1.10.340.70">
    <property type="match status" value="1"/>
</dbReference>
<dbReference type="EMBL" id="JAINUG010000811">
    <property type="protein sequence ID" value="KAJ8361969.1"/>
    <property type="molecule type" value="Genomic_DNA"/>
</dbReference>
<dbReference type="Pfam" id="PF17921">
    <property type="entry name" value="Integrase_H2C2"/>
    <property type="match status" value="1"/>
</dbReference>
<proteinExistence type="predicted"/>
<dbReference type="PANTHER" id="PTHR37984:SF15">
    <property type="entry name" value="INTEGRASE CATALYTIC DOMAIN-CONTAINING PROTEIN"/>
    <property type="match status" value="1"/>
</dbReference>